<dbReference type="Pfam" id="PF01256">
    <property type="entry name" value="Carb_kinase"/>
    <property type="match status" value="1"/>
</dbReference>
<dbReference type="EMBL" id="JBHUNF010000001">
    <property type="protein sequence ID" value="MFD2674094.1"/>
    <property type="molecule type" value="Genomic_DNA"/>
</dbReference>
<comment type="catalytic activity">
    <reaction evidence="6">
        <text>(6S)-NADHX + ADP = AMP + phosphate + NADH + H(+)</text>
        <dbReference type="Rhea" id="RHEA:32223"/>
        <dbReference type="ChEBI" id="CHEBI:15378"/>
        <dbReference type="ChEBI" id="CHEBI:43474"/>
        <dbReference type="ChEBI" id="CHEBI:57945"/>
        <dbReference type="ChEBI" id="CHEBI:64074"/>
        <dbReference type="ChEBI" id="CHEBI:456215"/>
        <dbReference type="ChEBI" id="CHEBI:456216"/>
        <dbReference type="EC" id="4.2.1.136"/>
    </reaction>
</comment>
<comment type="function">
    <text evidence="6">Catalyzes the dehydration of the S-form of NAD(P)HX at the expense of ADP, which is converted to AMP. Together with NAD(P)HX epimerase, which catalyzes the epimerization of the S- and R-forms, the enzyme allows the repair of both epimers of NAD(P)HX, a damaged form of NAD(P)H that is a result of enzymatic or heat-dependent hydration.</text>
</comment>
<evidence type="ECO:0000256" key="6">
    <source>
        <dbReference type="HAMAP-Rule" id="MF_01965"/>
    </source>
</evidence>
<feature type="binding site" evidence="6">
    <location>
        <position position="50"/>
    </location>
    <ligand>
        <name>(6S)-NADPHX</name>
        <dbReference type="ChEBI" id="CHEBI:64076"/>
    </ligand>
</feature>
<dbReference type="CDD" id="cd01171">
    <property type="entry name" value="YXKO-related"/>
    <property type="match status" value="1"/>
</dbReference>
<keyword evidence="1 6" id="KW-0547">Nucleotide-binding</keyword>
<dbReference type="PANTHER" id="PTHR12592">
    <property type="entry name" value="ATP-DEPENDENT (S)-NAD(P)H-HYDRATE DEHYDRATASE FAMILY MEMBER"/>
    <property type="match status" value="1"/>
</dbReference>
<proteinExistence type="inferred from homology"/>
<evidence type="ECO:0000256" key="2">
    <source>
        <dbReference type="ARBA" id="ARBA00022840"/>
    </source>
</evidence>
<dbReference type="PROSITE" id="PS01050">
    <property type="entry name" value="YJEF_C_2"/>
    <property type="match status" value="1"/>
</dbReference>
<evidence type="ECO:0000256" key="1">
    <source>
        <dbReference type="ARBA" id="ARBA00022741"/>
    </source>
</evidence>
<sequence>MILEQSHADLWSTVHASQVRAVVQAPVETDNKYRRGVVLLATGSHTYPGAAVLTAQAACRTGAGMVRYLGPNAVAQGVLAVRPEVVHGSGTYHCLVIGSGIPDAREDERSMLLQDSVDAGIPAVVDAGALCLIEPGMPGLVITPHARELSVLLKRLGLANWSEDDIASSRGGAAQAASELLGCTVLLKGRHTYIAQGEYRATVRTPNSWLATAGTGDVLAGVLGTLIASQIGHGIDMDATQLSRTTAAAAWLHARAGWLASQHNAGVAVAPNNVHAPSTMLDHGPLGGPVLASDVAQALPGVVAAVLAK</sequence>
<dbReference type="RefSeq" id="WP_066054607.1">
    <property type="nucleotide sequence ID" value="NZ_JBHUNF010000001.1"/>
</dbReference>
<name>A0ABW5RHU5_9MICO</name>
<evidence type="ECO:0000313" key="8">
    <source>
        <dbReference type="EMBL" id="MFD2674094.1"/>
    </source>
</evidence>
<feature type="binding site" evidence="6">
    <location>
        <position position="145"/>
    </location>
    <ligand>
        <name>(6S)-NADPHX</name>
        <dbReference type="ChEBI" id="CHEBI:64076"/>
    </ligand>
</feature>
<comment type="cofactor">
    <cofactor evidence="6">
        <name>Mg(2+)</name>
        <dbReference type="ChEBI" id="CHEBI:18420"/>
    </cofactor>
</comment>
<comment type="similarity">
    <text evidence="6">Belongs to the NnrD/CARKD family.</text>
</comment>
<evidence type="ECO:0000256" key="4">
    <source>
        <dbReference type="ARBA" id="ARBA00023027"/>
    </source>
</evidence>
<keyword evidence="9" id="KW-1185">Reference proteome</keyword>
<accession>A0ABW5RHU5</accession>
<organism evidence="8 9">
    <name type="scientific">Gulosibacter bifidus</name>
    <dbReference type="NCBI Taxonomy" id="272239"/>
    <lineage>
        <taxon>Bacteria</taxon>
        <taxon>Bacillati</taxon>
        <taxon>Actinomycetota</taxon>
        <taxon>Actinomycetes</taxon>
        <taxon>Micrococcales</taxon>
        <taxon>Microbacteriaceae</taxon>
        <taxon>Gulosibacter</taxon>
    </lineage>
</organism>
<feature type="domain" description="YjeF C-terminal" evidence="7">
    <location>
        <begin position="15"/>
        <end position="306"/>
    </location>
</feature>
<feature type="binding site" evidence="6">
    <location>
        <position position="216"/>
    </location>
    <ligand>
        <name>AMP</name>
        <dbReference type="ChEBI" id="CHEBI:456215"/>
    </ligand>
</feature>
<dbReference type="PROSITE" id="PS51383">
    <property type="entry name" value="YJEF_C_3"/>
    <property type="match status" value="1"/>
</dbReference>
<dbReference type="HAMAP" id="MF_01965">
    <property type="entry name" value="NADHX_dehydratase"/>
    <property type="match status" value="1"/>
</dbReference>
<comment type="caution">
    <text evidence="8">The sequence shown here is derived from an EMBL/GenBank/DDBJ whole genome shotgun (WGS) entry which is preliminary data.</text>
</comment>
<keyword evidence="2 6" id="KW-0067">ATP-binding</keyword>
<comment type="catalytic activity">
    <reaction evidence="6">
        <text>(6S)-NADPHX + ADP = AMP + phosphate + NADPH + H(+)</text>
        <dbReference type="Rhea" id="RHEA:32235"/>
        <dbReference type="ChEBI" id="CHEBI:15378"/>
        <dbReference type="ChEBI" id="CHEBI:43474"/>
        <dbReference type="ChEBI" id="CHEBI:57783"/>
        <dbReference type="ChEBI" id="CHEBI:64076"/>
        <dbReference type="ChEBI" id="CHEBI:456215"/>
        <dbReference type="ChEBI" id="CHEBI:456216"/>
        <dbReference type="EC" id="4.2.1.136"/>
    </reaction>
</comment>
<evidence type="ECO:0000313" key="9">
    <source>
        <dbReference type="Proteomes" id="UP001597453"/>
    </source>
</evidence>
<dbReference type="InterPro" id="IPR017953">
    <property type="entry name" value="Carbohydrate_kinase_pred_CS"/>
</dbReference>
<dbReference type="PANTHER" id="PTHR12592:SF0">
    <property type="entry name" value="ATP-DEPENDENT (S)-NAD(P)H-HYDRATE DEHYDRATASE"/>
    <property type="match status" value="1"/>
</dbReference>
<keyword evidence="4 6" id="KW-0520">NAD</keyword>
<dbReference type="Gene3D" id="3.40.1190.20">
    <property type="match status" value="1"/>
</dbReference>
<dbReference type="InterPro" id="IPR000631">
    <property type="entry name" value="CARKD"/>
</dbReference>
<dbReference type="InterPro" id="IPR029056">
    <property type="entry name" value="Ribokinase-like"/>
</dbReference>
<gene>
    <name evidence="6" type="primary">nnrD</name>
    <name evidence="8" type="ORF">ACFSUQ_02090</name>
</gene>
<feature type="binding site" evidence="6">
    <location>
        <position position="217"/>
    </location>
    <ligand>
        <name>(6S)-NADPHX</name>
        <dbReference type="ChEBI" id="CHEBI:64076"/>
    </ligand>
</feature>
<protein>
    <recommendedName>
        <fullName evidence="6">ADP-dependent (S)-NAD(P)H-hydrate dehydratase</fullName>
        <ecNumber evidence="6">4.2.1.136</ecNumber>
    </recommendedName>
    <alternativeName>
        <fullName evidence="6">ADP-dependent NAD(P)HX dehydratase</fullName>
    </alternativeName>
</protein>
<reference evidence="9" key="1">
    <citation type="journal article" date="2019" name="Int. J. Syst. Evol. Microbiol.">
        <title>The Global Catalogue of Microorganisms (GCM) 10K type strain sequencing project: providing services to taxonomists for standard genome sequencing and annotation.</title>
        <authorList>
            <consortium name="The Broad Institute Genomics Platform"/>
            <consortium name="The Broad Institute Genome Sequencing Center for Infectious Disease"/>
            <person name="Wu L."/>
            <person name="Ma J."/>
        </authorList>
    </citation>
    <scope>NUCLEOTIDE SEQUENCE [LARGE SCALE GENOMIC DNA]</scope>
    <source>
        <strain evidence="9">TISTR 1511</strain>
    </source>
</reference>
<dbReference type="SUPFAM" id="SSF53613">
    <property type="entry name" value="Ribokinase-like"/>
    <property type="match status" value="1"/>
</dbReference>
<comment type="subunit">
    <text evidence="6">Homotetramer.</text>
</comment>
<feature type="binding site" evidence="6">
    <location>
        <begin position="188"/>
        <end position="192"/>
    </location>
    <ligand>
        <name>AMP</name>
        <dbReference type="ChEBI" id="CHEBI:456215"/>
    </ligand>
</feature>
<evidence type="ECO:0000256" key="5">
    <source>
        <dbReference type="ARBA" id="ARBA00023239"/>
    </source>
</evidence>
<keyword evidence="3 6" id="KW-0521">NADP</keyword>
<evidence type="ECO:0000259" key="7">
    <source>
        <dbReference type="PROSITE" id="PS51383"/>
    </source>
</evidence>
<keyword evidence="5 6" id="KW-0456">Lyase</keyword>
<evidence type="ECO:0000256" key="3">
    <source>
        <dbReference type="ARBA" id="ARBA00022857"/>
    </source>
</evidence>
<dbReference type="EC" id="4.2.1.136" evidence="6"/>
<feature type="binding site" evidence="6">
    <location>
        <position position="100"/>
    </location>
    <ligand>
        <name>(6S)-NADPHX</name>
        <dbReference type="ChEBI" id="CHEBI:64076"/>
    </ligand>
</feature>
<dbReference type="Proteomes" id="UP001597453">
    <property type="component" value="Unassembled WGS sequence"/>
</dbReference>